<dbReference type="STRING" id="104663.SAMN04488121_10157"/>
<feature type="transmembrane region" description="Helical" evidence="1">
    <location>
        <begin position="216"/>
        <end position="239"/>
    </location>
</feature>
<proteinExistence type="predicted"/>
<reference evidence="2 3" key="1">
    <citation type="submission" date="2016-10" db="EMBL/GenBank/DDBJ databases">
        <authorList>
            <person name="de Groot N.N."/>
        </authorList>
    </citation>
    <scope>NUCLEOTIDE SEQUENCE [LARGE SCALE GENOMIC DNA]</scope>
    <source>
        <strain evidence="2 3">DSM 527</strain>
    </source>
</reference>
<dbReference type="AlphaFoldDB" id="A0A1G7GKI5"/>
<dbReference type="OrthoDB" id="8536716at2"/>
<keyword evidence="1" id="KW-1133">Transmembrane helix</keyword>
<gene>
    <name evidence="2" type="ORF">SAMN04488121_10157</name>
</gene>
<evidence type="ECO:0000313" key="2">
    <source>
        <dbReference type="EMBL" id="SDE88509.1"/>
    </source>
</evidence>
<evidence type="ECO:0008006" key="4">
    <source>
        <dbReference type="Google" id="ProtNLM"/>
    </source>
</evidence>
<accession>A0A1G7GKI5</accession>
<dbReference type="Pfam" id="PF11750">
    <property type="entry name" value="DUF3307"/>
    <property type="match status" value="1"/>
</dbReference>
<evidence type="ECO:0000313" key="3">
    <source>
        <dbReference type="Proteomes" id="UP000199045"/>
    </source>
</evidence>
<evidence type="ECO:0000256" key="1">
    <source>
        <dbReference type="SAM" id="Phobius"/>
    </source>
</evidence>
<dbReference type="InterPro" id="IPR021737">
    <property type="entry name" value="Phage_phiKZ_Orf197"/>
</dbReference>
<dbReference type="Proteomes" id="UP000199045">
    <property type="component" value="Unassembled WGS sequence"/>
</dbReference>
<protein>
    <recommendedName>
        <fullName evidence="4">DUF3307 domain-containing protein</fullName>
    </recommendedName>
</protein>
<dbReference type="EMBL" id="FNBN01000001">
    <property type="protein sequence ID" value="SDE88509.1"/>
    <property type="molecule type" value="Genomic_DNA"/>
</dbReference>
<organism evidence="2 3">
    <name type="scientific">Chitinophaga filiformis</name>
    <name type="common">Myxococcus filiformis</name>
    <name type="synonym">Flexibacter filiformis</name>
    <dbReference type="NCBI Taxonomy" id="104663"/>
    <lineage>
        <taxon>Bacteria</taxon>
        <taxon>Pseudomonadati</taxon>
        <taxon>Bacteroidota</taxon>
        <taxon>Chitinophagia</taxon>
        <taxon>Chitinophagales</taxon>
        <taxon>Chitinophagaceae</taxon>
        <taxon>Chitinophaga</taxon>
    </lineage>
</organism>
<feature type="transmembrane region" description="Helical" evidence="1">
    <location>
        <begin position="111"/>
        <end position="132"/>
    </location>
</feature>
<sequence>MILFLQLFLAHILGDFFLQNNKWVSNKEALKWRSPYLYIHVLIHFWLILLVTWNFTNWQMAFLIMLSHLLIDGVKLQFQQPRYQRAWFFGDQLAHLLVIGIVWAFHEKITWQYTAIFTVKNLIICIAILFVLKPASIITKNMISRWTPNHTPGQHISTIESSLEDAGEWIGFLERLMILTFILLGRWEGVGFLLAAKSVFRFGDLKEPKETKLTEYVVIGTFLSFFIAIMTGLLSSHLLTMLK</sequence>
<name>A0A1G7GKI5_CHIFI</name>
<keyword evidence="1" id="KW-0812">Transmembrane</keyword>
<keyword evidence="1" id="KW-0472">Membrane</keyword>
<feature type="transmembrane region" description="Helical" evidence="1">
    <location>
        <begin position="86"/>
        <end position="105"/>
    </location>
</feature>
<feature type="transmembrane region" description="Helical" evidence="1">
    <location>
        <begin position="38"/>
        <end position="66"/>
    </location>
</feature>
<dbReference type="RefSeq" id="WP_089828244.1">
    <property type="nucleotide sequence ID" value="NZ_FNBN01000001.1"/>
</dbReference>